<reference evidence="1" key="1">
    <citation type="journal article" date="2023" name="Mol. Biol. Evol.">
        <title>Third-Generation Sequencing Reveals the Adaptive Role of the Epigenome in Three Deep-Sea Polychaetes.</title>
        <authorList>
            <person name="Perez M."/>
            <person name="Aroh O."/>
            <person name="Sun Y."/>
            <person name="Lan Y."/>
            <person name="Juniper S.K."/>
            <person name="Young C.R."/>
            <person name="Angers B."/>
            <person name="Qian P.Y."/>
        </authorList>
    </citation>
    <scope>NUCLEOTIDE SEQUENCE</scope>
    <source>
        <strain evidence="1">R07B-5</strain>
    </source>
</reference>
<gene>
    <name evidence="1" type="ORF">NP493_41g02009</name>
</gene>
<name>A0AAD9UJN6_RIDPI</name>
<evidence type="ECO:0000313" key="2">
    <source>
        <dbReference type="Proteomes" id="UP001209878"/>
    </source>
</evidence>
<organism evidence="1 2">
    <name type="scientific">Ridgeia piscesae</name>
    <name type="common">Tubeworm</name>
    <dbReference type="NCBI Taxonomy" id="27915"/>
    <lineage>
        <taxon>Eukaryota</taxon>
        <taxon>Metazoa</taxon>
        <taxon>Spiralia</taxon>
        <taxon>Lophotrochozoa</taxon>
        <taxon>Annelida</taxon>
        <taxon>Polychaeta</taxon>
        <taxon>Sedentaria</taxon>
        <taxon>Canalipalpata</taxon>
        <taxon>Sabellida</taxon>
        <taxon>Siboglinidae</taxon>
        <taxon>Ridgeia</taxon>
    </lineage>
</organism>
<accession>A0AAD9UJN6</accession>
<keyword evidence="2" id="KW-1185">Reference proteome</keyword>
<dbReference type="EMBL" id="JAODUO010000041">
    <property type="protein sequence ID" value="KAK2191979.1"/>
    <property type="molecule type" value="Genomic_DNA"/>
</dbReference>
<dbReference type="AlphaFoldDB" id="A0AAD9UJN6"/>
<evidence type="ECO:0000313" key="1">
    <source>
        <dbReference type="EMBL" id="KAK2191979.1"/>
    </source>
</evidence>
<proteinExistence type="predicted"/>
<protein>
    <submittedName>
        <fullName evidence="1">Uncharacterized protein</fullName>
    </submittedName>
</protein>
<comment type="caution">
    <text evidence="1">The sequence shown here is derived from an EMBL/GenBank/DDBJ whole genome shotgun (WGS) entry which is preliminary data.</text>
</comment>
<dbReference type="Proteomes" id="UP001209878">
    <property type="component" value="Unassembled WGS sequence"/>
</dbReference>
<sequence>MSRVNRLCLIPTRRTLAERYTAPVNGSKLAYLKWWDKWHHVHPEWRQEHYRDDGHTPVMRKISFQSGTLRPTFVPSPEKPPWRQEYHRIETPVSQAVRARAFTRFNMIVQERNLYPFSNQMTSTQYKKPVTALYGPMLRDRVNGVNTQSNRHGFMPAQDFYF</sequence>